<proteinExistence type="predicted"/>
<dbReference type="Pfam" id="PF00264">
    <property type="entry name" value="Tyrosinase"/>
    <property type="match status" value="1"/>
</dbReference>
<keyword evidence="1" id="KW-0479">Metal-binding</keyword>
<evidence type="ECO:0000256" key="3">
    <source>
        <dbReference type="SAM" id="SignalP"/>
    </source>
</evidence>
<evidence type="ECO:0000313" key="6">
    <source>
        <dbReference type="EMBL" id="RAL08047.1"/>
    </source>
</evidence>
<accession>A0A395HJP7</accession>
<evidence type="ECO:0000259" key="4">
    <source>
        <dbReference type="PROSITE" id="PS00497"/>
    </source>
</evidence>
<dbReference type="PROSITE" id="PS00497">
    <property type="entry name" value="TYROSINASE_1"/>
    <property type="match status" value="1"/>
</dbReference>
<keyword evidence="2" id="KW-0186">Copper</keyword>
<protein>
    <recommendedName>
        <fullName evidence="4 5">Tyrosinase copper-binding domain-containing protein</fullName>
    </recommendedName>
</protein>
<dbReference type="EMBL" id="KZ824320">
    <property type="protein sequence ID" value="RAL08047.1"/>
    <property type="molecule type" value="Genomic_DNA"/>
</dbReference>
<dbReference type="AlphaFoldDB" id="A0A395HJP7"/>
<dbReference type="Gene3D" id="1.10.1280.10">
    <property type="entry name" value="Di-copper center containing domain from catechol oxidase"/>
    <property type="match status" value="1"/>
</dbReference>
<dbReference type="STRING" id="1450537.A0A395HJP7"/>
<keyword evidence="3" id="KW-0732">Signal</keyword>
<dbReference type="PROSITE" id="PS00498">
    <property type="entry name" value="TYROSINASE_2"/>
    <property type="match status" value="1"/>
</dbReference>
<keyword evidence="7" id="KW-1185">Reference proteome</keyword>
<gene>
    <name evidence="6" type="ORF">BO97DRAFT_462029</name>
</gene>
<dbReference type="VEuPathDB" id="FungiDB:BO97DRAFT_462029"/>
<dbReference type="PANTHER" id="PTHR11474">
    <property type="entry name" value="TYROSINASE FAMILY MEMBER"/>
    <property type="match status" value="1"/>
</dbReference>
<dbReference type="GO" id="GO:0016491">
    <property type="term" value="F:oxidoreductase activity"/>
    <property type="evidence" value="ECO:0007669"/>
    <property type="project" value="InterPro"/>
</dbReference>
<feature type="chain" id="PRO_5017188964" description="Tyrosinase copper-binding domain-containing protein" evidence="3">
    <location>
        <begin position="24"/>
        <end position="366"/>
    </location>
</feature>
<reference evidence="6 7" key="1">
    <citation type="submission" date="2018-02" db="EMBL/GenBank/DDBJ databases">
        <title>The genomes of Aspergillus section Nigri reveals drivers in fungal speciation.</title>
        <authorList>
            <consortium name="DOE Joint Genome Institute"/>
            <person name="Vesth T.C."/>
            <person name="Nybo J."/>
            <person name="Theobald S."/>
            <person name="Brandl J."/>
            <person name="Frisvad J.C."/>
            <person name="Nielsen K.F."/>
            <person name="Lyhne E.K."/>
            <person name="Kogle M.E."/>
            <person name="Kuo A."/>
            <person name="Riley R."/>
            <person name="Clum A."/>
            <person name="Nolan M."/>
            <person name="Lipzen A."/>
            <person name="Salamov A."/>
            <person name="Henrissat B."/>
            <person name="Wiebenga A."/>
            <person name="De vries R.P."/>
            <person name="Grigoriev I.V."/>
            <person name="Mortensen U.H."/>
            <person name="Andersen M.R."/>
            <person name="Baker S.E."/>
        </authorList>
    </citation>
    <scope>NUCLEOTIDE SEQUENCE [LARGE SCALE GENOMIC DNA]</scope>
    <source>
        <strain evidence="6 7">CBS 101889</strain>
    </source>
</reference>
<feature type="signal peptide" evidence="3">
    <location>
        <begin position="1"/>
        <end position="23"/>
    </location>
</feature>
<organism evidence="6 7">
    <name type="scientific">Aspergillus homomorphus (strain CBS 101889)</name>
    <dbReference type="NCBI Taxonomy" id="1450537"/>
    <lineage>
        <taxon>Eukaryota</taxon>
        <taxon>Fungi</taxon>
        <taxon>Dikarya</taxon>
        <taxon>Ascomycota</taxon>
        <taxon>Pezizomycotina</taxon>
        <taxon>Eurotiomycetes</taxon>
        <taxon>Eurotiomycetidae</taxon>
        <taxon>Eurotiales</taxon>
        <taxon>Aspergillaceae</taxon>
        <taxon>Aspergillus</taxon>
        <taxon>Aspergillus subgen. Circumdati</taxon>
    </lineage>
</organism>
<evidence type="ECO:0000256" key="2">
    <source>
        <dbReference type="ARBA" id="ARBA00023008"/>
    </source>
</evidence>
<dbReference type="OrthoDB" id="6132182at2759"/>
<dbReference type="SUPFAM" id="SSF48056">
    <property type="entry name" value="Di-copper centre-containing domain"/>
    <property type="match status" value="1"/>
</dbReference>
<dbReference type="InterPro" id="IPR002227">
    <property type="entry name" value="Tyrosinase_Cu-bd"/>
</dbReference>
<dbReference type="GO" id="GO:0046872">
    <property type="term" value="F:metal ion binding"/>
    <property type="evidence" value="ECO:0007669"/>
    <property type="project" value="UniProtKB-KW"/>
</dbReference>
<feature type="domain" description="Tyrosinase copper-binding" evidence="5">
    <location>
        <begin position="284"/>
        <end position="295"/>
    </location>
</feature>
<sequence>MNDLGNPTPLILFSLANLAAATALNSTPRPGPTVDSDDLYDGTCTRERFQTRKEWRNLDRAQQQAYLDAVQCLIDLPADTGMEHTTSRWSDLQALHRFFTETERGGIIHNVGQFLPWHRYFLHVHETLLRDECGYEGPVAWWNEQSDADAGDLLWSPMWNADNMGGNGTGMQGCVVDGAFADLVEYIGPFDNNTERCLDRRWDSAWAIRNVNSTITGQCFDLPTYTPFWQCVAYYPHKGCIRRLAGCYVLSFVWGLGLRWDLRFDFNELGLMRIDVMADVKPGDPMFFIHHAFIDRLWYTWQMVDPDTRLFEISGNSINRTDLPMPVDGSPETTLDYELESYDILPNVTVEDVMNPVSGYLCYEYD</sequence>
<dbReference type="Proteomes" id="UP000248961">
    <property type="component" value="Unassembled WGS sequence"/>
</dbReference>
<evidence type="ECO:0000313" key="7">
    <source>
        <dbReference type="Proteomes" id="UP000248961"/>
    </source>
</evidence>
<feature type="domain" description="Tyrosinase copper-binding" evidence="4">
    <location>
        <begin position="109"/>
        <end position="126"/>
    </location>
</feature>
<dbReference type="RefSeq" id="XP_025547201.1">
    <property type="nucleotide sequence ID" value="XM_025699396.1"/>
</dbReference>
<evidence type="ECO:0000256" key="1">
    <source>
        <dbReference type="ARBA" id="ARBA00022723"/>
    </source>
</evidence>
<dbReference type="GeneID" id="37203685"/>
<dbReference type="PANTHER" id="PTHR11474:SF126">
    <property type="entry name" value="TYROSINASE-LIKE PROTEIN TYR-1-RELATED"/>
    <property type="match status" value="1"/>
</dbReference>
<dbReference type="InterPro" id="IPR008922">
    <property type="entry name" value="Di-copper_centre_dom_sf"/>
</dbReference>
<dbReference type="PRINTS" id="PR00092">
    <property type="entry name" value="TYROSINASE"/>
</dbReference>
<name>A0A395HJP7_ASPHC</name>
<dbReference type="InterPro" id="IPR050316">
    <property type="entry name" value="Tyrosinase/Hemocyanin"/>
</dbReference>
<evidence type="ECO:0000259" key="5">
    <source>
        <dbReference type="PROSITE" id="PS00498"/>
    </source>
</evidence>